<evidence type="ECO:0000256" key="2">
    <source>
        <dbReference type="ARBA" id="ARBA00022603"/>
    </source>
</evidence>
<dbReference type="PRINTS" id="PR02008">
    <property type="entry name" value="RCMTFAMILY"/>
</dbReference>
<dbReference type="CDD" id="cd02440">
    <property type="entry name" value="AdoMet_MTases"/>
    <property type="match status" value="1"/>
</dbReference>
<evidence type="ECO:0000256" key="4">
    <source>
        <dbReference type="ARBA" id="ARBA00022691"/>
    </source>
</evidence>
<evidence type="ECO:0000256" key="6">
    <source>
        <dbReference type="PROSITE-ProRule" id="PRU01023"/>
    </source>
</evidence>
<evidence type="ECO:0000256" key="1">
    <source>
        <dbReference type="ARBA" id="ARBA00022490"/>
    </source>
</evidence>
<sequence length="462" mass="52162">MNEYPLPSHFLEAMKQQLGESDLNLFLQALQQPAPVSIRLNPSKGMPAPAASEPVGWSPHAFLLQSRPSFTLDPYFHAGAYYVQEASSGFLNHVLNQLELPEAPLALDLCAAPGGKSTLISSFLGEKGLLLANEVIKSRNQVLKENTIKWGLGNTVITQNDPAHFAQLSNSFDFVLVDAPCSGEGLFRKDPQSIQEWSPENVHLCQGRQSRILQEAAALPKPEGYLIYSTCTYNSLENEENIRSLVANFGYKPVEIPIDPAWGISQSACETERGAYPVYRFYPHRVPGEGLFMAVLQRPPSEDYRKPAKMGKDFRHPHLQRLPGKIRNHPSFPTLDLAENYAYYQYSNHLFALPARWVAWFETIATRMNVQYFGVELGDWARDTFLPGPAWALSLLPKPSYAVEELTTEETIRYLKKEPITLSKADRGWVLVNYKGLGMGWVKNLGNRSNNYYPKEWRIRMD</sequence>
<dbReference type="InterPro" id="IPR001678">
    <property type="entry name" value="MeTrfase_RsmB-F_NOP2_dom"/>
</dbReference>
<dbReference type="EMBL" id="FNZH01000002">
    <property type="protein sequence ID" value="SEJ09256.1"/>
    <property type="molecule type" value="Genomic_DNA"/>
</dbReference>
<protein>
    <submittedName>
        <fullName evidence="8">16S rRNA C967 or C1407 C5-methylase, RsmB/RsmF family</fullName>
    </submittedName>
</protein>
<dbReference type="GO" id="GO:0003723">
    <property type="term" value="F:RNA binding"/>
    <property type="evidence" value="ECO:0007669"/>
    <property type="project" value="UniProtKB-UniRule"/>
</dbReference>
<reference evidence="9" key="1">
    <citation type="submission" date="2016-10" db="EMBL/GenBank/DDBJ databases">
        <authorList>
            <person name="Varghese N."/>
            <person name="Submissions S."/>
        </authorList>
    </citation>
    <scope>NUCLEOTIDE SEQUENCE [LARGE SCALE GENOMIC DNA]</scope>
    <source>
        <strain evidence="9">IBRC-M 10761</strain>
    </source>
</reference>
<feature type="binding site" evidence="6">
    <location>
        <begin position="110"/>
        <end position="116"/>
    </location>
    <ligand>
        <name>S-adenosyl-L-methionine</name>
        <dbReference type="ChEBI" id="CHEBI:59789"/>
    </ligand>
</feature>
<dbReference type="OrthoDB" id="9810297at2"/>
<dbReference type="GO" id="GO:0008173">
    <property type="term" value="F:RNA methyltransferase activity"/>
    <property type="evidence" value="ECO:0007669"/>
    <property type="project" value="InterPro"/>
</dbReference>
<keyword evidence="5 6" id="KW-0694">RNA-binding</keyword>
<dbReference type="PROSITE" id="PS51686">
    <property type="entry name" value="SAM_MT_RSMB_NOP"/>
    <property type="match status" value="1"/>
</dbReference>
<dbReference type="Pfam" id="PF13636">
    <property type="entry name" value="Methyltranf_PUA"/>
    <property type="match status" value="1"/>
</dbReference>
<dbReference type="InterPro" id="IPR023267">
    <property type="entry name" value="RCMT"/>
</dbReference>
<dbReference type="InterPro" id="IPR027391">
    <property type="entry name" value="Nol1_Nop2_Fmu_2"/>
</dbReference>
<accession>A0A1H6VZV5</accession>
<dbReference type="Pfam" id="PF01189">
    <property type="entry name" value="Methyltr_RsmB-F"/>
    <property type="match status" value="1"/>
</dbReference>
<dbReference type="STRING" id="1416801.SAMN05192553_102347"/>
<keyword evidence="9" id="KW-1185">Reference proteome</keyword>
<evidence type="ECO:0000313" key="9">
    <source>
        <dbReference type="Proteomes" id="UP000199403"/>
    </source>
</evidence>
<comment type="similarity">
    <text evidence="6">Belongs to the class I-like SAM-binding methyltransferase superfamily. RsmB/NOP family.</text>
</comment>
<dbReference type="PANTHER" id="PTHR22807:SF30">
    <property type="entry name" value="28S RRNA (CYTOSINE(4447)-C(5))-METHYLTRANSFERASE-RELATED"/>
    <property type="match status" value="1"/>
</dbReference>
<dbReference type="PANTHER" id="PTHR22807">
    <property type="entry name" value="NOP2 YEAST -RELATED NOL1/NOP2/FMU SUN DOMAIN-CONTAINING"/>
    <property type="match status" value="1"/>
</dbReference>
<feature type="domain" description="SAM-dependent MTase RsmB/NOP-type" evidence="7">
    <location>
        <begin position="13"/>
        <end position="299"/>
    </location>
</feature>
<dbReference type="Proteomes" id="UP000199403">
    <property type="component" value="Unassembled WGS sequence"/>
</dbReference>
<keyword evidence="2 6" id="KW-0489">Methyltransferase</keyword>
<feature type="active site" description="Nucleophile" evidence="6">
    <location>
        <position position="231"/>
    </location>
</feature>
<keyword evidence="1" id="KW-0963">Cytoplasm</keyword>
<evidence type="ECO:0000259" key="7">
    <source>
        <dbReference type="PROSITE" id="PS51686"/>
    </source>
</evidence>
<name>A0A1H6VZV5_9BACT</name>
<feature type="binding site" evidence="6">
    <location>
        <position position="134"/>
    </location>
    <ligand>
        <name>S-adenosyl-L-methionine</name>
        <dbReference type="ChEBI" id="CHEBI:59789"/>
    </ligand>
</feature>
<dbReference type="InterPro" id="IPR049560">
    <property type="entry name" value="MeTrfase_RsmB-F_NOP2_cat"/>
</dbReference>
<proteinExistence type="inferred from homology"/>
<dbReference type="AlphaFoldDB" id="A0A1H6VZV5"/>
<gene>
    <name evidence="8" type="ORF">SAMN05192553_102347</name>
</gene>
<organism evidence="8 9">
    <name type="scientific">Cyclobacterium xiamenense</name>
    <dbReference type="NCBI Taxonomy" id="1297121"/>
    <lineage>
        <taxon>Bacteria</taxon>
        <taxon>Pseudomonadati</taxon>
        <taxon>Bacteroidota</taxon>
        <taxon>Cytophagia</taxon>
        <taxon>Cytophagales</taxon>
        <taxon>Cyclobacteriaceae</taxon>
        <taxon>Cyclobacterium</taxon>
    </lineage>
</organism>
<keyword evidence="4 6" id="KW-0949">S-adenosyl-L-methionine</keyword>
<dbReference type="InterPro" id="IPR031341">
    <property type="entry name" value="Methyltr_RsmF_N"/>
</dbReference>
<dbReference type="GO" id="GO:0001510">
    <property type="term" value="P:RNA methylation"/>
    <property type="evidence" value="ECO:0007669"/>
    <property type="project" value="InterPro"/>
</dbReference>
<evidence type="ECO:0000256" key="3">
    <source>
        <dbReference type="ARBA" id="ARBA00022679"/>
    </source>
</evidence>
<feature type="binding site" evidence="6">
    <location>
        <position position="161"/>
    </location>
    <ligand>
        <name>S-adenosyl-L-methionine</name>
        <dbReference type="ChEBI" id="CHEBI:59789"/>
    </ligand>
</feature>
<dbReference type="RefSeq" id="WP_092171117.1">
    <property type="nucleotide sequence ID" value="NZ_FNZH01000002.1"/>
</dbReference>
<dbReference type="Gene3D" id="2.30.130.60">
    <property type="match status" value="1"/>
</dbReference>
<feature type="binding site" evidence="6">
    <location>
        <position position="178"/>
    </location>
    <ligand>
        <name>S-adenosyl-L-methionine</name>
        <dbReference type="ChEBI" id="CHEBI:59789"/>
    </ligand>
</feature>
<evidence type="ECO:0000256" key="5">
    <source>
        <dbReference type="ARBA" id="ARBA00022884"/>
    </source>
</evidence>
<evidence type="ECO:0000313" key="8">
    <source>
        <dbReference type="EMBL" id="SEJ09256.1"/>
    </source>
</evidence>
<dbReference type="Pfam" id="PF17125">
    <property type="entry name" value="Methyltr_RsmF_N"/>
    <property type="match status" value="1"/>
</dbReference>
<dbReference type="InterPro" id="IPR029063">
    <property type="entry name" value="SAM-dependent_MTases_sf"/>
</dbReference>
<dbReference type="SUPFAM" id="SSF53335">
    <property type="entry name" value="S-adenosyl-L-methionine-dependent methyltransferases"/>
    <property type="match status" value="1"/>
</dbReference>
<keyword evidence="3 6" id="KW-0808">Transferase</keyword>
<dbReference type="Gene3D" id="3.40.50.150">
    <property type="entry name" value="Vaccinia Virus protein VP39"/>
    <property type="match status" value="1"/>
</dbReference>
<dbReference type="Gene3D" id="3.30.70.1170">
    <property type="entry name" value="Sun protein, domain 3"/>
    <property type="match status" value="1"/>
</dbReference>